<name>A0A4Y2VH62_ARAVE</name>
<evidence type="ECO:0000313" key="1">
    <source>
        <dbReference type="EMBL" id="GBO23932.1"/>
    </source>
</evidence>
<dbReference type="EMBL" id="BGPR01046949">
    <property type="protein sequence ID" value="GBO23932.1"/>
    <property type="molecule type" value="Genomic_DNA"/>
</dbReference>
<keyword evidence="2" id="KW-1185">Reference proteome</keyword>
<accession>A0A4Y2VH62</accession>
<organism evidence="1 2">
    <name type="scientific">Araneus ventricosus</name>
    <name type="common">Orbweaver spider</name>
    <name type="synonym">Epeira ventricosa</name>
    <dbReference type="NCBI Taxonomy" id="182803"/>
    <lineage>
        <taxon>Eukaryota</taxon>
        <taxon>Metazoa</taxon>
        <taxon>Ecdysozoa</taxon>
        <taxon>Arthropoda</taxon>
        <taxon>Chelicerata</taxon>
        <taxon>Arachnida</taxon>
        <taxon>Araneae</taxon>
        <taxon>Araneomorphae</taxon>
        <taxon>Entelegynae</taxon>
        <taxon>Araneoidea</taxon>
        <taxon>Araneidae</taxon>
        <taxon>Araneus</taxon>
    </lineage>
</organism>
<sequence length="142" mass="15841">MEEYQSLNGIFDLLDHLEQGFCAVEKQPHWNSNFAVSLRQFSSVFTLTNGLAFCVPKNVEWSSGECPAYSLRLDIHERSTPRKFDLSTTKQAFDAKTPMRIGALWSEIWISNQSGSAVVTRTFGDGVPVQESSSSSDRGSEL</sequence>
<dbReference type="AlphaFoldDB" id="A0A4Y2VH62"/>
<gene>
    <name evidence="1" type="ORF">AVEN_22318_1</name>
</gene>
<protein>
    <submittedName>
        <fullName evidence="1">Uncharacterized protein</fullName>
    </submittedName>
</protein>
<evidence type="ECO:0000313" key="2">
    <source>
        <dbReference type="Proteomes" id="UP000499080"/>
    </source>
</evidence>
<dbReference type="Proteomes" id="UP000499080">
    <property type="component" value="Unassembled WGS sequence"/>
</dbReference>
<comment type="caution">
    <text evidence="1">The sequence shown here is derived from an EMBL/GenBank/DDBJ whole genome shotgun (WGS) entry which is preliminary data.</text>
</comment>
<proteinExistence type="predicted"/>
<reference evidence="1 2" key="1">
    <citation type="journal article" date="2019" name="Sci. Rep.">
        <title>Orb-weaving spider Araneus ventricosus genome elucidates the spidroin gene catalogue.</title>
        <authorList>
            <person name="Kono N."/>
            <person name="Nakamura H."/>
            <person name="Ohtoshi R."/>
            <person name="Moran D.A.P."/>
            <person name="Shinohara A."/>
            <person name="Yoshida Y."/>
            <person name="Fujiwara M."/>
            <person name="Mori M."/>
            <person name="Tomita M."/>
            <person name="Arakawa K."/>
        </authorList>
    </citation>
    <scope>NUCLEOTIDE SEQUENCE [LARGE SCALE GENOMIC DNA]</scope>
</reference>